<dbReference type="Gene3D" id="3.10.129.10">
    <property type="entry name" value="Hotdog Thioesterase"/>
    <property type="match status" value="2"/>
</dbReference>
<comment type="similarity">
    <text evidence="1">Belongs to the acyl coenzyme A hydrolase family.</text>
</comment>
<organism evidence="7 8">
    <name type="scientific">Ectocarpus siliculosus</name>
    <name type="common">Brown alga</name>
    <name type="synonym">Conferva siliculosa</name>
    <dbReference type="NCBI Taxonomy" id="2880"/>
    <lineage>
        <taxon>Eukaryota</taxon>
        <taxon>Sar</taxon>
        <taxon>Stramenopiles</taxon>
        <taxon>Ochrophyta</taxon>
        <taxon>PX clade</taxon>
        <taxon>Phaeophyceae</taxon>
        <taxon>Ectocarpales</taxon>
        <taxon>Ectocarpaceae</taxon>
        <taxon>Ectocarpus</taxon>
    </lineage>
</organism>
<dbReference type="PANTHER" id="PTHR12655:SF0">
    <property type="entry name" value="ACYL-COENZYME A THIOESTERASE 9, MITOCHONDRIAL"/>
    <property type="match status" value="1"/>
</dbReference>
<dbReference type="PANTHER" id="PTHR12655">
    <property type="entry name" value="ACYL-COA THIOESTERASE"/>
    <property type="match status" value="1"/>
</dbReference>
<accession>D7G421</accession>
<dbReference type="InParanoid" id="D7G421"/>
<dbReference type="OMA" id="REMLWYI"/>
<evidence type="ECO:0000256" key="5">
    <source>
        <dbReference type="SAM" id="MobiDB-lite"/>
    </source>
</evidence>
<keyword evidence="2" id="KW-0677">Repeat</keyword>
<evidence type="ECO:0000256" key="3">
    <source>
        <dbReference type="ARBA" id="ARBA00022801"/>
    </source>
</evidence>
<dbReference type="Proteomes" id="UP000002630">
    <property type="component" value="Linkage Group LG33"/>
</dbReference>
<feature type="domain" description="HotDog ACOT-type" evidence="6">
    <location>
        <begin position="129"/>
        <end position="257"/>
    </location>
</feature>
<proteinExistence type="inferred from homology"/>
<dbReference type="AlphaFoldDB" id="D7G421"/>
<evidence type="ECO:0000256" key="2">
    <source>
        <dbReference type="ARBA" id="ARBA00022737"/>
    </source>
</evidence>
<dbReference type="PROSITE" id="PS51770">
    <property type="entry name" value="HOTDOG_ACOT"/>
    <property type="match status" value="2"/>
</dbReference>
<reference evidence="7 8" key="1">
    <citation type="journal article" date="2010" name="Nature">
        <title>The Ectocarpus genome and the independent evolution of multicellularity in brown algae.</title>
        <authorList>
            <person name="Cock J.M."/>
            <person name="Sterck L."/>
            <person name="Rouze P."/>
            <person name="Scornet D."/>
            <person name="Allen A.E."/>
            <person name="Amoutzias G."/>
            <person name="Anthouard V."/>
            <person name="Artiguenave F."/>
            <person name="Aury J.M."/>
            <person name="Badger J.H."/>
            <person name="Beszteri B."/>
            <person name="Billiau K."/>
            <person name="Bonnet E."/>
            <person name="Bothwell J.H."/>
            <person name="Bowler C."/>
            <person name="Boyen C."/>
            <person name="Brownlee C."/>
            <person name="Carrano C.J."/>
            <person name="Charrier B."/>
            <person name="Cho G.Y."/>
            <person name="Coelho S.M."/>
            <person name="Collen J."/>
            <person name="Corre E."/>
            <person name="Da Silva C."/>
            <person name="Delage L."/>
            <person name="Delaroque N."/>
            <person name="Dittami S.M."/>
            <person name="Doulbeau S."/>
            <person name="Elias M."/>
            <person name="Farnham G."/>
            <person name="Gachon C.M."/>
            <person name="Gschloessl B."/>
            <person name="Heesch S."/>
            <person name="Jabbari K."/>
            <person name="Jubin C."/>
            <person name="Kawai H."/>
            <person name="Kimura K."/>
            <person name="Kloareg B."/>
            <person name="Kupper F.C."/>
            <person name="Lang D."/>
            <person name="Le Bail A."/>
            <person name="Leblanc C."/>
            <person name="Lerouge P."/>
            <person name="Lohr M."/>
            <person name="Lopez P.J."/>
            <person name="Martens C."/>
            <person name="Maumus F."/>
            <person name="Michel G."/>
            <person name="Miranda-Saavedra D."/>
            <person name="Morales J."/>
            <person name="Moreau H."/>
            <person name="Motomura T."/>
            <person name="Nagasato C."/>
            <person name="Napoli C.A."/>
            <person name="Nelson D.R."/>
            <person name="Nyvall-Collen P."/>
            <person name="Peters A.F."/>
            <person name="Pommier C."/>
            <person name="Potin P."/>
            <person name="Poulain J."/>
            <person name="Quesneville H."/>
            <person name="Read B."/>
            <person name="Rensing S.A."/>
            <person name="Ritter A."/>
            <person name="Rousvoal S."/>
            <person name="Samanta M."/>
            <person name="Samson G."/>
            <person name="Schroeder D.C."/>
            <person name="Segurens B."/>
            <person name="Strittmatter M."/>
            <person name="Tonon T."/>
            <person name="Tregear J.W."/>
            <person name="Valentin K."/>
            <person name="von Dassow P."/>
            <person name="Yamagishi T."/>
            <person name="Van de Peer Y."/>
            <person name="Wincker P."/>
        </authorList>
    </citation>
    <scope>NUCLEOTIDE SEQUENCE [LARGE SCALE GENOMIC DNA]</scope>
    <source>
        <strain evidence="8">Ec32 / CCAP1310/4</strain>
    </source>
</reference>
<evidence type="ECO:0000313" key="8">
    <source>
        <dbReference type="Proteomes" id="UP000002630"/>
    </source>
</evidence>
<evidence type="ECO:0000256" key="1">
    <source>
        <dbReference type="ARBA" id="ARBA00010458"/>
    </source>
</evidence>
<dbReference type="GO" id="GO:0047617">
    <property type="term" value="F:fatty acyl-CoA hydrolase activity"/>
    <property type="evidence" value="ECO:0007669"/>
    <property type="project" value="TreeGrafter"/>
</dbReference>
<evidence type="ECO:0000256" key="4">
    <source>
        <dbReference type="ARBA" id="ARBA00022946"/>
    </source>
</evidence>
<dbReference type="EMBL" id="FN649758">
    <property type="protein sequence ID" value="CBJ27056.1"/>
    <property type="molecule type" value="Genomic_DNA"/>
</dbReference>
<feature type="domain" description="HotDog ACOT-type" evidence="6">
    <location>
        <begin position="364"/>
        <end position="483"/>
    </location>
</feature>
<sequence>MKAARRAWTTRNANVAGMLRRRANRVNSLAGFMNNNNSSPGTSWAAGTVDASSAVRCYGRIPNVSSSTHIVPSKEEEVLPGAFKSPITQALWEIRRAEMEFQEKRREAGGRPPRENLRPVPPSLSRSAIHYPFSTDSFLREDYRNPGGLVRIGRILEDLDALAGNIAFKHCSEDPSFPLLVTASVDRIVLRRHPELDCDITLMGRVVWTGRSSMVINMRCSTSAPGVCYVGDDPWADGDDDSCWLDANFTFVARDRETGRSRAVSPLDLGTDPLQDEPGDGSDGSPGERDPEHGWRALWRVVHSHKSRQALERNAAKKGAAAEGFLEVEAARLKREQEASTLVAAGFPLLHLPALANPHAVLMSQTLTSSTLICMPQHRNTANRIFGGFLMHRAYEVAFCAAFTFGGSRPRFSEIDEVVFLQPVDVGDLVKMDACILYTKEGKEAGSSPQACVEVLASVVRPETVDSKVSNRFNLTFSFPELASGVEEGNRPCADGFSQSPAALLRTVLPANATEASRIVAAKHRDRLQDAADDREGLPRGGQTAPVVMRLGGKC</sequence>
<dbReference type="CDD" id="cd03442">
    <property type="entry name" value="BFIT_BACH"/>
    <property type="match status" value="2"/>
</dbReference>
<dbReference type="SUPFAM" id="SSF54637">
    <property type="entry name" value="Thioesterase/thiol ester dehydrase-isomerase"/>
    <property type="match status" value="2"/>
</dbReference>
<gene>
    <name evidence="7" type="ORF">Esi_0054_0105</name>
</gene>
<evidence type="ECO:0000313" key="7">
    <source>
        <dbReference type="EMBL" id="CBJ27056.1"/>
    </source>
</evidence>
<keyword evidence="4" id="KW-0809">Transit peptide</keyword>
<dbReference type="eggNOG" id="KOG2763">
    <property type="taxonomic scope" value="Eukaryota"/>
</dbReference>
<name>D7G421_ECTSI</name>
<keyword evidence="8" id="KW-1185">Reference proteome</keyword>
<feature type="region of interest" description="Disordered" evidence="5">
    <location>
        <begin position="262"/>
        <end position="292"/>
    </location>
</feature>
<keyword evidence="3" id="KW-0378">Hydrolase</keyword>
<protein>
    <submittedName>
        <fullName evidence="7">Acyl-CoA thioesterase, putative</fullName>
    </submittedName>
</protein>
<evidence type="ECO:0000259" key="6">
    <source>
        <dbReference type="PROSITE" id="PS51770"/>
    </source>
</evidence>
<dbReference type="STRING" id="2880.D7G421"/>
<dbReference type="OrthoDB" id="331699at2759"/>
<dbReference type="InterPro" id="IPR029069">
    <property type="entry name" value="HotDog_dom_sf"/>
</dbReference>
<dbReference type="EMBL" id="FN648752">
    <property type="protein sequence ID" value="CBJ27056.1"/>
    <property type="molecule type" value="Genomic_DNA"/>
</dbReference>
<dbReference type="InterPro" id="IPR033120">
    <property type="entry name" value="HOTDOG_ACOT"/>
</dbReference>
<dbReference type="GO" id="GO:0006637">
    <property type="term" value="P:acyl-CoA metabolic process"/>
    <property type="evidence" value="ECO:0007669"/>
    <property type="project" value="TreeGrafter"/>
</dbReference>